<dbReference type="InterPro" id="IPR001507">
    <property type="entry name" value="ZP_dom"/>
</dbReference>
<dbReference type="RefSeq" id="XP_025835011.1">
    <property type="nucleotide sequence ID" value="XM_025979226.1"/>
</dbReference>
<dbReference type="GeneID" id="108736924"/>
<name>A0A7F5RGA0_AGRPL</name>
<gene>
    <name evidence="4" type="primary">LOC108736924</name>
</gene>
<evidence type="ECO:0000313" key="3">
    <source>
        <dbReference type="Proteomes" id="UP000192223"/>
    </source>
</evidence>
<evidence type="ECO:0000256" key="1">
    <source>
        <dbReference type="SAM" id="SignalP"/>
    </source>
</evidence>
<dbReference type="FunCoup" id="A0A7F5RGA0">
    <property type="interactions" value="18"/>
</dbReference>
<feature type="signal peptide" evidence="1">
    <location>
        <begin position="1"/>
        <end position="19"/>
    </location>
</feature>
<feature type="domain" description="ZP" evidence="2">
    <location>
        <begin position="41"/>
        <end position="316"/>
    </location>
</feature>
<dbReference type="SMART" id="SM00241">
    <property type="entry name" value="ZP"/>
    <property type="match status" value="1"/>
</dbReference>
<dbReference type="PROSITE" id="PS51034">
    <property type="entry name" value="ZP_2"/>
    <property type="match status" value="1"/>
</dbReference>
<dbReference type="PANTHER" id="PTHR46560:SF5">
    <property type="entry name" value="CYPHER, ISOFORM B"/>
    <property type="match status" value="1"/>
</dbReference>
<evidence type="ECO:0000313" key="4">
    <source>
        <dbReference type="RefSeq" id="XP_025835011.1"/>
    </source>
</evidence>
<dbReference type="InParanoid" id="A0A7F5RGA0"/>
<evidence type="ECO:0000259" key="2">
    <source>
        <dbReference type="PROSITE" id="PS51034"/>
    </source>
</evidence>
<dbReference type="Pfam" id="PF25057">
    <property type="entry name" value="CUT_N"/>
    <property type="match status" value="1"/>
</dbReference>
<sequence length="392" mass="44565">MVDWLIKTHYLFLLAASAAQLSRQKSTMVPFSNKILQLNSTCDNHYLNVTLQMKMPFKGVIFAKDFSQECRYLGSFMPNASLRIPTAGCGVRLDSINTSPKEMFYLVNLVIQQDRYLRQISDQEITVKCRLQEDAFMINNKVISDVIRNEIFSKKSLTDKRTGRMRDDRAREANSKLNRKLAEALSATKAWMEIKPEKLHEKADVLLVGEAAKLIFKTTLPVGIGWKVTECIAHDGLGESSQKLLDEFGCPVDVNVMPAPKLTASKPISMMRHQEAVANFAAFKFPDRDRLHLSCTLKLCKSSCRKVNCKRHFNSSVASHHQKTKNISKSEDDQTIDLLQVFNSVKVIAPEIEDQERKYTQRSSGKFCGNMERESFVYNSQCASQNMYYSSS</sequence>
<dbReference type="AlphaFoldDB" id="A0A7F5RGA0"/>
<dbReference type="Proteomes" id="UP000192223">
    <property type="component" value="Unplaced"/>
</dbReference>
<dbReference type="OrthoDB" id="6351704at2759"/>
<dbReference type="PANTHER" id="PTHR46560">
    <property type="entry name" value="CYPHER, ISOFORM B"/>
    <property type="match status" value="1"/>
</dbReference>
<dbReference type="KEGG" id="apln:108736924"/>
<organism evidence="3 4">
    <name type="scientific">Agrilus planipennis</name>
    <name type="common">Emerald ash borer</name>
    <name type="synonym">Agrilus marcopoli</name>
    <dbReference type="NCBI Taxonomy" id="224129"/>
    <lineage>
        <taxon>Eukaryota</taxon>
        <taxon>Metazoa</taxon>
        <taxon>Ecdysozoa</taxon>
        <taxon>Arthropoda</taxon>
        <taxon>Hexapoda</taxon>
        <taxon>Insecta</taxon>
        <taxon>Pterygota</taxon>
        <taxon>Neoptera</taxon>
        <taxon>Endopterygota</taxon>
        <taxon>Coleoptera</taxon>
        <taxon>Polyphaga</taxon>
        <taxon>Elateriformia</taxon>
        <taxon>Buprestoidea</taxon>
        <taxon>Buprestidae</taxon>
        <taxon>Agrilinae</taxon>
        <taxon>Agrilus</taxon>
    </lineage>
</organism>
<feature type="chain" id="PRO_5028803069" evidence="1">
    <location>
        <begin position="20"/>
        <end position="392"/>
    </location>
</feature>
<accession>A0A7F5RGA0</accession>
<protein>
    <submittedName>
        <fullName evidence="4">Uncharacterized protein LOC108736924</fullName>
    </submittedName>
</protein>
<dbReference type="InterPro" id="IPR056953">
    <property type="entry name" value="CUT_N"/>
</dbReference>
<dbReference type="InterPro" id="IPR055355">
    <property type="entry name" value="ZP-C"/>
</dbReference>
<dbReference type="Pfam" id="PF00100">
    <property type="entry name" value="Zona_pellucida"/>
    <property type="match status" value="1"/>
</dbReference>
<keyword evidence="1" id="KW-0732">Signal</keyword>
<reference evidence="4" key="1">
    <citation type="submission" date="2025-08" db="UniProtKB">
        <authorList>
            <consortium name="RefSeq"/>
        </authorList>
    </citation>
    <scope>IDENTIFICATION</scope>
    <source>
        <tissue evidence="4">Entire body</tissue>
    </source>
</reference>
<keyword evidence="3" id="KW-1185">Reference proteome</keyword>
<proteinExistence type="predicted"/>